<comment type="subcellular location">
    <subcellularLocation>
        <location evidence="1 7 8">Cytoplasm</location>
    </subcellularLocation>
</comment>
<dbReference type="Gene3D" id="3.40.50.720">
    <property type="entry name" value="NAD(P)-binding Rossmann-like Domain"/>
    <property type="match status" value="1"/>
</dbReference>
<evidence type="ECO:0000313" key="11">
    <source>
        <dbReference type="EMBL" id="OGY36604.1"/>
    </source>
</evidence>
<dbReference type="SUPFAM" id="SSF51984">
    <property type="entry name" value="MurCD N-terminal domain"/>
    <property type="match status" value="1"/>
</dbReference>
<name>A0A1G1X9I5_9BACT</name>
<keyword evidence="7 8" id="KW-0133">Cell shape</keyword>
<evidence type="ECO:0000256" key="4">
    <source>
        <dbReference type="ARBA" id="ARBA00022598"/>
    </source>
</evidence>
<dbReference type="Pfam" id="PF08245">
    <property type="entry name" value="Mur_ligase_M"/>
    <property type="match status" value="1"/>
</dbReference>
<dbReference type="InterPro" id="IPR005762">
    <property type="entry name" value="MurD"/>
</dbReference>
<reference evidence="11 12" key="1">
    <citation type="journal article" date="2016" name="Nat. Commun.">
        <title>Thousands of microbial genomes shed light on interconnected biogeochemical processes in an aquifer system.</title>
        <authorList>
            <person name="Anantharaman K."/>
            <person name="Brown C.T."/>
            <person name="Hug L.A."/>
            <person name="Sharon I."/>
            <person name="Castelle C.J."/>
            <person name="Probst A.J."/>
            <person name="Thomas B.C."/>
            <person name="Singh A."/>
            <person name="Wilkins M.J."/>
            <person name="Karaoz U."/>
            <person name="Brodie E.L."/>
            <person name="Williams K.H."/>
            <person name="Hubbard S.S."/>
            <person name="Banfield J.F."/>
        </authorList>
    </citation>
    <scope>NUCLEOTIDE SEQUENCE [LARGE SCALE GENOMIC DNA]</scope>
</reference>
<keyword evidence="4 7" id="KW-0436">Ligase</keyword>
<evidence type="ECO:0000256" key="7">
    <source>
        <dbReference type="HAMAP-Rule" id="MF_00639"/>
    </source>
</evidence>
<dbReference type="PANTHER" id="PTHR43692:SF1">
    <property type="entry name" value="UDP-N-ACETYLMURAMOYLALANINE--D-GLUTAMATE LIGASE"/>
    <property type="match status" value="1"/>
</dbReference>
<dbReference type="GO" id="GO:0009252">
    <property type="term" value="P:peptidoglycan biosynthetic process"/>
    <property type="evidence" value="ECO:0007669"/>
    <property type="project" value="UniProtKB-UniRule"/>
</dbReference>
<dbReference type="UniPathway" id="UPA00219"/>
<evidence type="ECO:0000256" key="8">
    <source>
        <dbReference type="RuleBase" id="RU003664"/>
    </source>
</evidence>
<feature type="binding site" evidence="7">
    <location>
        <begin position="120"/>
        <end position="126"/>
    </location>
    <ligand>
        <name>ATP</name>
        <dbReference type="ChEBI" id="CHEBI:30616"/>
    </ligand>
</feature>
<protein>
    <recommendedName>
        <fullName evidence="7 8">UDP-N-acetylmuramoylalanine--D-glutamate ligase</fullName>
        <ecNumber evidence="7 8">6.3.2.9</ecNumber>
    </recommendedName>
    <alternativeName>
        <fullName evidence="7">D-glutamic acid-adding enzyme</fullName>
    </alternativeName>
    <alternativeName>
        <fullName evidence="7">UDP-N-acetylmuramoyl-L-alanyl-D-glutamate synthetase</fullName>
    </alternativeName>
</protein>
<dbReference type="Proteomes" id="UP000177941">
    <property type="component" value="Unassembled WGS sequence"/>
</dbReference>
<gene>
    <name evidence="7" type="primary">murD</name>
    <name evidence="11" type="ORF">A3E36_03370</name>
</gene>
<dbReference type="InterPro" id="IPR036565">
    <property type="entry name" value="Mur-like_cat_sf"/>
</dbReference>
<keyword evidence="7 8" id="KW-0573">Peptidoglycan synthesis</keyword>
<evidence type="ECO:0000256" key="6">
    <source>
        <dbReference type="ARBA" id="ARBA00022840"/>
    </source>
</evidence>
<evidence type="ECO:0000256" key="1">
    <source>
        <dbReference type="ARBA" id="ARBA00004496"/>
    </source>
</evidence>
<dbReference type="EC" id="6.3.2.9" evidence="7 8"/>
<keyword evidence="3 7" id="KW-0963">Cytoplasm</keyword>
<dbReference type="GO" id="GO:0005524">
    <property type="term" value="F:ATP binding"/>
    <property type="evidence" value="ECO:0007669"/>
    <property type="project" value="UniProtKB-UniRule"/>
</dbReference>
<dbReference type="AlphaFoldDB" id="A0A1G1X9I5"/>
<feature type="domain" description="Mur ligase C-terminal" evidence="9">
    <location>
        <begin position="344"/>
        <end position="460"/>
    </location>
</feature>
<dbReference type="SUPFAM" id="SSF53623">
    <property type="entry name" value="MurD-like peptide ligases, catalytic domain"/>
    <property type="match status" value="1"/>
</dbReference>
<dbReference type="Pfam" id="PF21799">
    <property type="entry name" value="MurD-like_N"/>
    <property type="match status" value="1"/>
</dbReference>
<dbReference type="HAMAP" id="MF_00639">
    <property type="entry name" value="MurD"/>
    <property type="match status" value="1"/>
</dbReference>
<organism evidence="11 12">
    <name type="scientific">Candidatus Andersenbacteria bacterium RIFCSPHIGHO2_12_FULL_45_11b</name>
    <dbReference type="NCBI Taxonomy" id="1797282"/>
    <lineage>
        <taxon>Bacteria</taxon>
        <taxon>Candidatus Anderseniibacteriota</taxon>
    </lineage>
</organism>
<dbReference type="GO" id="GO:0071555">
    <property type="term" value="P:cell wall organization"/>
    <property type="evidence" value="ECO:0007669"/>
    <property type="project" value="UniProtKB-KW"/>
</dbReference>
<comment type="similarity">
    <text evidence="7">Belongs to the MurCDEF family.</text>
</comment>
<comment type="caution">
    <text evidence="11">The sequence shown here is derived from an EMBL/GenBank/DDBJ whole genome shotgun (WGS) entry which is preliminary data.</text>
</comment>
<keyword evidence="6 7" id="KW-0067">ATP-binding</keyword>
<evidence type="ECO:0000313" key="12">
    <source>
        <dbReference type="Proteomes" id="UP000177941"/>
    </source>
</evidence>
<dbReference type="GO" id="GO:0051301">
    <property type="term" value="P:cell division"/>
    <property type="evidence" value="ECO:0007669"/>
    <property type="project" value="UniProtKB-KW"/>
</dbReference>
<dbReference type="InterPro" id="IPR013221">
    <property type="entry name" value="Mur_ligase_cen"/>
</dbReference>
<comment type="function">
    <text evidence="7 8">Cell wall formation. Catalyzes the addition of glutamate to the nucleotide precursor UDP-N-acetylmuramoyl-L-alanine (UMA).</text>
</comment>
<dbReference type="GO" id="GO:0005737">
    <property type="term" value="C:cytoplasm"/>
    <property type="evidence" value="ECO:0007669"/>
    <property type="project" value="UniProtKB-SubCell"/>
</dbReference>
<proteinExistence type="inferred from homology"/>
<evidence type="ECO:0000256" key="3">
    <source>
        <dbReference type="ARBA" id="ARBA00022490"/>
    </source>
</evidence>
<keyword evidence="7 8" id="KW-0961">Cell wall biogenesis/degradation</keyword>
<dbReference type="InterPro" id="IPR004101">
    <property type="entry name" value="Mur_ligase_C"/>
</dbReference>
<evidence type="ECO:0000256" key="5">
    <source>
        <dbReference type="ARBA" id="ARBA00022741"/>
    </source>
</evidence>
<evidence type="ECO:0000259" key="9">
    <source>
        <dbReference type="Pfam" id="PF02875"/>
    </source>
</evidence>
<comment type="pathway">
    <text evidence="2 7 8">Cell wall biogenesis; peptidoglycan biosynthesis.</text>
</comment>
<dbReference type="Pfam" id="PF02875">
    <property type="entry name" value="Mur_ligase_C"/>
    <property type="match status" value="1"/>
</dbReference>
<sequence>MGSFSGKHVLVLGLGLHGGAVGNITWLASQGARITVSDTKSREQLETSIQKLSNIPGIEYLFGSQDEISLDGVDMILRNPAVPRKAVILQKAREKNIPVVMDSNIFFDQVGRKRIIGITGSKGKTTTSHAIYHILKSIISETIAVGVDGVSPLGTLTLLSSAPIVFELSSWRLEALQEVHASPHIAICTSIYQDHLNTYNSYEDYIQAKKQIIADQTENDIAILNYDDEIIRTWEQDVRGELYWYSLKPLPSNLRGIWIDNDSVCGNVIPAKAGIQESTTWMPDQVGHNNTSKTSAKICKVSDIPHTSPHELRNKLPAILLAVLFGASPETIQQTVRSIPQLQHRMQLVRELNGVQYINDTTATMPDATIAALTTMQEKPLILILGGSDKALEFTSLAHAISEHKNLKHLIWLPGTATLRMQQAIRSHTSAQMHDIATMQEAVILAQKLAQAGDAVILSPGATSFGLFLHEFDRGDAFISTVEQLR</sequence>
<dbReference type="NCBIfam" id="TIGR01087">
    <property type="entry name" value="murD"/>
    <property type="match status" value="1"/>
</dbReference>
<dbReference type="PANTHER" id="PTHR43692">
    <property type="entry name" value="UDP-N-ACETYLMURAMOYLALANINE--D-GLUTAMATE LIGASE"/>
    <property type="match status" value="1"/>
</dbReference>
<keyword evidence="7 8" id="KW-0132">Cell division</keyword>
<dbReference type="GO" id="GO:0008764">
    <property type="term" value="F:UDP-N-acetylmuramoylalanine-D-glutamate ligase activity"/>
    <property type="evidence" value="ECO:0007669"/>
    <property type="project" value="UniProtKB-UniRule"/>
</dbReference>
<dbReference type="SUPFAM" id="SSF53244">
    <property type="entry name" value="MurD-like peptide ligases, peptide-binding domain"/>
    <property type="match status" value="1"/>
</dbReference>
<comment type="catalytic activity">
    <reaction evidence="7 8">
        <text>UDP-N-acetyl-alpha-D-muramoyl-L-alanine + D-glutamate + ATP = UDP-N-acetyl-alpha-D-muramoyl-L-alanyl-D-glutamate + ADP + phosphate + H(+)</text>
        <dbReference type="Rhea" id="RHEA:16429"/>
        <dbReference type="ChEBI" id="CHEBI:15378"/>
        <dbReference type="ChEBI" id="CHEBI:29986"/>
        <dbReference type="ChEBI" id="CHEBI:30616"/>
        <dbReference type="ChEBI" id="CHEBI:43474"/>
        <dbReference type="ChEBI" id="CHEBI:83898"/>
        <dbReference type="ChEBI" id="CHEBI:83900"/>
        <dbReference type="ChEBI" id="CHEBI:456216"/>
        <dbReference type="EC" id="6.3.2.9"/>
    </reaction>
</comment>
<evidence type="ECO:0000256" key="2">
    <source>
        <dbReference type="ARBA" id="ARBA00004752"/>
    </source>
</evidence>
<feature type="domain" description="Mur ligase central" evidence="10">
    <location>
        <begin position="118"/>
        <end position="241"/>
    </location>
</feature>
<dbReference type="EMBL" id="MHHS01000032">
    <property type="protein sequence ID" value="OGY36604.1"/>
    <property type="molecule type" value="Genomic_DNA"/>
</dbReference>
<dbReference type="Gene3D" id="3.40.1190.10">
    <property type="entry name" value="Mur-like, catalytic domain"/>
    <property type="match status" value="1"/>
</dbReference>
<evidence type="ECO:0000259" key="10">
    <source>
        <dbReference type="Pfam" id="PF08245"/>
    </source>
</evidence>
<dbReference type="GO" id="GO:0008360">
    <property type="term" value="P:regulation of cell shape"/>
    <property type="evidence" value="ECO:0007669"/>
    <property type="project" value="UniProtKB-KW"/>
</dbReference>
<keyword evidence="5 7" id="KW-0547">Nucleotide-binding</keyword>
<accession>A0A1G1X9I5</accession>
<dbReference type="Gene3D" id="3.90.190.20">
    <property type="entry name" value="Mur ligase, C-terminal domain"/>
    <property type="match status" value="1"/>
</dbReference>
<dbReference type="InterPro" id="IPR036615">
    <property type="entry name" value="Mur_ligase_C_dom_sf"/>
</dbReference>
<keyword evidence="7 8" id="KW-0131">Cell cycle</keyword>